<protein>
    <submittedName>
        <fullName evidence="1">Uncharacterized protein</fullName>
    </submittedName>
</protein>
<reference evidence="1" key="1">
    <citation type="journal article" date="2024" name="J. Gen. Virol.">
        <title>Novel phages of Pseudomonas syringae unveil numerous potential auxiliary metabolic genes.</title>
        <authorList>
            <person name="Feltin C."/>
            <person name="Garneau J.R."/>
            <person name="Morris C.E."/>
            <person name="Berard A."/>
            <person name="Torres-Barcelo C."/>
        </authorList>
    </citation>
    <scope>NUCLEOTIDE SEQUENCE</scope>
</reference>
<name>A0AAU6W0G7_9VIRU</name>
<accession>A0AAU6W0G7</accession>
<proteinExistence type="predicted"/>
<organism evidence="1">
    <name type="scientific">Pseudomonas phage Pavpe01</name>
    <dbReference type="NCBI Taxonomy" id="3138545"/>
    <lineage>
        <taxon>Viruses</taxon>
    </lineage>
</organism>
<gene>
    <name evidence="1" type="ORF">Pavpe01_00004</name>
</gene>
<dbReference type="EMBL" id="PP179316">
    <property type="protein sequence ID" value="XAI69916.1"/>
    <property type="molecule type" value="Genomic_DNA"/>
</dbReference>
<sequence length="76" mass="8291">MKLFIGNVDHTNHGMLNRIAGRAGYSGSVKVVNDCEHVIECGTATARREAGILHAEVAQMIGEYVIAGFTVRIEYE</sequence>
<evidence type="ECO:0000313" key="1">
    <source>
        <dbReference type="EMBL" id="XAI69916.1"/>
    </source>
</evidence>